<protein>
    <recommendedName>
        <fullName evidence="2">HTH cro/C1-type domain-containing protein</fullName>
    </recommendedName>
</protein>
<dbReference type="EMBL" id="CP064056">
    <property type="protein sequence ID" value="QPM75257.1"/>
    <property type="molecule type" value="Genomic_DNA"/>
</dbReference>
<gene>
    <name evidence="3" type="ORF">ISP08_00525</name>
</gene>
<dbReference type="Proteomes" id="UP000594455">
    <property type="component" value="Chromosome"/>
</dbReference>
<evidence type="ECO:0000259" key="2">
    <source>
        <dbReference type="PROSITE" id="PS50943"/>
    </source>
</evidence>
<name>A0A7T1F9F7_9STAP</name>
<feature type="domain" description="HTH cro/C1-type" evidence="2">
    <location>
        <begin position="361"/>
        <end position="391"/>
    </location>
</feature>
<accession>A0A7T1F9F7</accession>
<evidence type="ECO:0000313" key="4">
    <source>
        <dbReference type="Proteomes" id="UP000594455"/>
    </source>
</evidence>
<dbReference type="GO" id="GO:0006352">
    <property type="term" value="P:DNA-templated transcription initiation"/>
    <property type="evidence" value="ECO:0007669"/>
    <property type="project" value="InterPro"/>
</dbReference>
<dbReference type="GO" id="GO:0003700">
    <property type="term" value="F:DNA-binding transcription factor activity"/>
    <property type="evidence" value="ECO:0007669"/>
    <property type="project" value="InterPro"/>
</dbReference>
<evidence type="ECO:0000256" key="1">
    <source>
        <dbReference type="ARBA" id="ARBA00007788"/>
    </source>
</evidence>
<proteinExistence type="inferred from homology"/>
<dbReference type="InterPro" id="IPR007630">
    <property type="entry name" value="RNA_pol_sigma70_r4"/>
</dbReference>
<dbReference type="PROSITE" id="PS50943">
    <property type="entry name" value="HTH_CROC1"/>
    <property type="match status" value="1"/>
</dbReference>
<keyword evidence="4" id="KW-1185">Reference proteome</keyword>
<dbReference type="InterPro" id="IPR013324">
    <property type="entry name" value="RNA_pol_sigma_r3/r4-like"/>
</dbReference>
<dbReference type="KEGG" id="sllo:ISP08_00525"/>
<dbReference type="PROSITE" id="PS00716">
    <property type="entry name" value="SIGMA70_2"/>
    <property type="match status" value="1"/>
</dbReference>
<dbReference type="InterPro" id="IPR001387">
    <property type="entry name" value="Cro/C1-type_HTH"/>
</dbReference>
<dbReference type="CDD" id="cd06171">
    <property type="entry name" value="Sigma70_r4"/>
    <property type="match status" value="1"/>
</dbReference>
<sequence length="1006" mass="120405">MDEVKKHSFYMSKYFNDKVIDNMRELYKQDKNMLNQFRKELHIRGIGFREELQNNFLKGIEYNVYPYISINDNKDRYKSFPFELFGLTQIVVDLKINSDEFFNYVPVNGFDKFIIPERKELFMSKLKEYGFELIYKQEEVIEKRSHNDLDISNYVPNQLFSHFIKYCKYKDYTINEIDEALAEYKNAKGTRKKTWKKIHQYCVEKELIKNDSILKYNFHNKELDELLSSYNKSYLKFMDMYFSEDNLLSKRPYVYGQSVIWDIFENNNVQHDHYLLNFNTKLTELKNHVNYMYIKDMPISDIINFYELSDIFLNETRLVNELGIEFYDKAIIEILLEFIEKLPDFTKIKNEILKSVSERELKVLRNRNKGKTLEEIAKEINVTRERVRQIEVKAKRNLKGSSELSKMINFILFKFRKKSIIQLSQIIKYLSIELEYSFIIAVLLEENSKYLVNDEYMLLISHRLYRNMKNEIEWYVSNGSLVIPLNELEYIYEENMEFATKWLNEFNYKLVNKNFVQSNITIVAALEYVMYLNKDKIFINNDEGYEALKHQVETLFDKEINSNSRALFSRVADAKNVILIDRNAYKYEDFEDIDGEFLVEIKQLVNEELTQGKYADPRVIYKYNSKLMQENNVYSYSHLYSIIKNFYSEDFKVGHQNTLYIYPKDSNNLTAEDILSSYLRGNSPVKIDEVIKDLKWKRNKLEQMIPRLGDVIVNGNQEIVQISGIEEEVQYQALYNLVNNEIKNGYIITADLYMKVAFDDKLSVLINRYNINDLHSFAQFVKSKFMFMHGYSQFLYSKYSEYRNIEDIMVFKLPKITTFKTLRDFVVEKGYSEQRYYKAKEILIEKNKIIPYNNDHFLNLEKFSFPLDVERKILEILKCKFEDKTYINKSQLQDIDIELDDSLMVTPEIIANVAKTNGYHLLEAYYGSTYELPIITVERFNSYAEFVYKIVKEEFKDIYNEENLLLFLKSYELINQNSDQIYFTLKESDYFTFDNVGFFYLNEGGV</sequence>
<dbReference type="RefSeq" id="WP_195718939.1">
    <property type="nucleotide sequence ID" value="NZ_CP064056.1"/>
</dbReference>
<dbReference type="Gene3D" id="1.10.10.10">
    <property type="entry name" value="Winged helix-like DNA-binding domain superfamily/Winged helix DNA-binding domain"/>
    <property type="match status" value="1"/>
</dbReference>
<reference evidence="3 4" key="1">
    <citation type="submission" date="2020-10" db="EMBL/GenBank/DDBJ databases">
        <title>Closed genome sequences of Staphylococcus lloydii sp. nov. and Staphylococcus durrellii sp. nov. Isolated from Captive Fruit Bats (Pteropus livingstonii).</title>
        <authorList>
            <person name="Fountain K."/>
        </authorList>
    </citation>
    <scope>NUCLEOTIDE SEQUENCE [LARGE SCALE GENOMIC DNA]</scope>
    <source>
        <strain evidence="3 4">23_2_7_LY</strain>
    </source>
</reference>
<organism evidence="3 4">
    <name type="scientific">Staphylococcus lloydii</name>
    <dbReference type="NCBI Taxonomy" id="2781774"/>
    <lineage>
        <taxon>Bacteria</taxon>
        <taxon>Bacillati</taxon>
        <taxon>Bacillota</taxon>
        <taxon>Bacilli</taxon>
        <taxon>Bacillales</taxon>
        <taxon>Staphylococcaceae</taxon>
        <taxon>Staphylococcus</taxon>
    </lineage>
</organism>
<evidence type="ECO:0000313" key="3">
    <source>
        <dbReference type="EMBL" id="QPM75257.1"/>
    </source>
</evidence>
<dbReference type="AlphaFoldDB" id="A0A7T1F9F7"/>
<dbReference type="InterPro" id="IPR000943">
    <property type="entry name" value="RNA_pol_sigma70"/>
</dbReference>
<comment type="similarity">
    <text evidence="1">Belongs to the sigma-70 factor family.</text>
</comment>
<dbReference type="Pfam" id="PF04545">
    <property type="entry name" value="Sigma70_r4"/>
    <property type="match status" value="1"/>
</dbReference>
<dbReference type="SUPFAM" id="SSF88659">
    <property type="entry name" value="Sigma3 and sigma4 domains of RNA polymerase sigma factors"/>
    <property type="match status" value="1"/>
</dbReference>
<dbReference type="InterPro" id="IPR036388">
    <property type="entry name" value="WH-like_DNA-bd_sf"/>
</dbReference>